<evidence type="ECO:0000259" key="12">
    <source>
        <dbReference type="Pfam" id="PF26002"/>
    </source>
</evidence>
<dbReference type="RefSeq" id="WP_272740735.1">
    <property type="nucleotide sequence ID" value="NZ_JAQQKW010000003.1"/>
</dbReference>
<dbReference type="InterPro" id="IPR058982">
    <property type="entry name" value="Beta-barrel_AprE"/>
</dbReference>
<evidence type="ECO:0000256" key="4">
    <source>
        <dbReference type="ARBA" id="ARBA00022475"/>
    </source>
</evidence>
<keyword evidence="10" id="KW-0175">Coiled coil</keyword>
<name>A0ABT5ICW2_9CAUL</name>
<evidence type="ECO:0000256" key="1">
    <source>
        <dbReference type="ARBA" id="ARBA00004377"/>
    </source>
</evidence>
<evidence type="ECO:0000256" key="8">
    <source>
        <dbReference type="ARBA" id="ARBA00023136"/>
    </source>
</evidence>
<proteinExistence type="inferred from homology"/>
<evidence type="ECO:0000256" key="10">
    <source>
        <dbReference type="SAM" id="Coils"/>
    </source>
</evidence>
<dbReference type="InterPro" id="IPR058781">
    <property type="entry name" value="HH_AprE-like"/>
</dbReference>
<comment type="similarity">
    <text evidence="2 9">Belongs to the membrane fusion protein (MFP) (TC 8.A.1) family.</text>
</comment>
<dbReference type="InterPro" id="IPR010129">
    <property type="entry name" value="T1SS_HlyD"/>
</dbReference>
<keyword evidence="3 9" id="KW-0813">Transport</keyword>
<comment type="subcellular location">
    <subcellularLocation>
        <location evidence="1 9">Cell inner membrane</location>
        <topology evidence="1 9">Single-pass membrane protein</topology>
    </subcellularLocation>
</comment>
<evidence type="ECO:0000313" key="14">
    <source>
        <dbReference type="Proteomes" id="UP001216595"/>
    </source>
</evidence>
<dbReference type="PANTHER" id="PTHR30386">
    <property type="entry name" value="MEMBRANE FUSION SUBUNIT OF EMRAB-TOLC MULTIDRUG EFFLUX PUMP"/>
    <property type="match status" value="1"/>
</dbReference>
<evidence type="ECO:0000256" key="2">
    <source>
        <dbReference type="ARBA" id="ARBA00009477"/>
    </source>
</evidence>
<evidence type="ECO:0000256" key="9">
    <source>
        <dbReference type="RuleBase" id="RU365093"/>
    </source>
</evidence>
<keyword evidence="14" id="KW-1185">Reference proteome</keyword>
<organism evidence="13 14">
    <name type="scientific">Asticcacaulis currens</name>
    <dbReference type="NCBI Taxonomy" id="2984210"/>
    <lineage>
        <taxon>Bacteria</taxon>
        <taxon>Pseudomonadati</taxon>
        <taxon>Pseudomonadota</taxon>
        <taxon>Alphaproteobacteria</taxon>
        <taxon>Caulobacterales</taxon>
        <taxon>Caulobacteraceae</taxon>
        <taxon>Asticcacaulis</taxon>
    </lineage>
</organism>
<dbReference type="Proteomes" id="UP001216595">
    <property type="component" value="Unassembled WGS sequence"/>
</dbReference>
<dbReference type="Gene3D" id="2.40.30.170">
    <property type="match status" value="1"/>
</dbReference>
<evidence type="ECO:0000256" key="6">
    <source>
        <dbReference type="ARBA" id="ARBA00022692"/>
    </source>
</evidence>
<accession>A0ABT5ICW2</accession>
<evidence type="ECO:0000256" key="7">
    <source>
        <dbReference type="ARBA" id="ARBA00022989"/>
    </source>
</evidence>
<comment type="caution">
    <text evidence="13">The sequence shown here is derived from an EMBL/GenBank/DDBJ whole genome shotgun (WGS) entry which is preliminary data.</text>
</comment>
<sequence>MTAHNDFDKMVRLSSIGCGLIVMGLLSLLIWACLFCIVGAVIAPGRVSVTGSVKPIQHKEGGVIQSVLVREGDYVRKDAVLIRMDETQSASQDAILADQWARLQLRKSRLEAEIAGRGWPDASVTAPQTPEAAQRLSVEKALYQARLRLRAEKRQEILAQIRQSGEAVEGLDAQGEAYGRQYALIVSEGAAMEDLYSKGYAPITRVNQYKRQAEDLRAQQANVSSRRAQYRTQASALRMQILQLQSQTQTEAADELKDVEARLAQIGQERRVTVDARQRTELRAPTAGRVMGLHVHSAGDVAGAGEVLMSLVPEGDPLTIEARVDPRHIDQVRARASAHVRFTAFSATTTPQADAGIDSVSADALSDPKTGEAYYLVRLNLSAAGVPKALRQKLVAGMPVEVMIETERRSVMSYFLKPLYDQFSRAFREE</sequence>
<dbReference type="InterPro" id="IPR050739">
    <property type="entry name" value="MFP"/>
</dbReference>
<feature type="transmembrane region" description="Helical" evidence="9">
    <location>
        <begin position="20"/>
        <end position="43"/>
    </location>
</feature>
<feature type="coiled-coil region" evidence="10">
    <location>
        <begin position="206"/>
        <end position="269"/>
    </location>
</feature>
<evidence type="ECO:0000256" key="5">
    <source>
        <dbReference type="ARBA" id="ARBA00022519"/>
    </source>
</evidence>
<keyword evidence="7 9" id="KW-1133">Transmembrane helix</keyword>
<dbReference type="NCBIfam" id="TIGR01843">
    <property type="entry name" value="type_I_hlyD"/>
    <property type="match status" value="1"/>
</dbReference>
<dbReference type="Gene3D" id="2.40.50.100">
    <property type="match status" value="1"/>
</dbReference>
<protein>
    <recommendedName>
        <fullName evidence="9">Membrane fusion protein (MFP) family protein</fullName>
    </recommendedName>
</protein>
<feature type="domain" description="AprE-like beta-barrel" evidence="12">
    <location>
        <begin position="318"/>
        <end position="407"/>
    </location>
</feature>
<gene>
    <name evidence="13" type="ORF">PQU94_06925</name>
</gene>
<dbReference type="Pfam" id="PF26002">
    <property type="entry name" value="Beta-barrel_AprE"/>
    <property type="match status" value="1"/>
</dbReference>
<evidence type="ECO:0000259" key="11">
    <source>
        <dbReference type="Pfam" id="PF25994"/>
    </source>
</evidence>
<reference evidence="13 14" key="1">
    <citation type="submission" date="2023-01" db="EMBL/GenBank/DDBJ databases">
        <title>Novel species of the genus Asticcacaulis isolated from rivers.</title>
        <authorList>
            <person name="Lu H."/>
        </authorList>
    </citation>
    <scope>NUCLEOTIDE SEQUENCE [LARGE SCALE GENOMIC DNA]</scope>
    <source>
        <strain evidence="13 14">DXS10W</strain>
    </source>
</reference>
<dbReference type="EMBL" id="JAQQKW010000003">
    <property type="protein sequence ID" value="MDC7694014.1"/>
    <property type="molecule type" value="Genomic_DNA"/>
</dbReference>
<dbReference type="Pfam" id="PF25994">
    <property type="entry name" value="HH_AprE"/>
    <property type="match status" value="1"/>
</dbReference>
<keyword evidence="8 9" id="KW-0472">Membrane</keyword>
<keyword evidence="6 9" id="KW-0812">Transmembrane</keyword>
<keyword evidence="4 9" id="KW-1003">Cell membrane</keyword>
<evidence type="ECO:0000256" key="3">
    <source>
        <dbReference type="ARBA" id="ARBA00022448"/>
    </source>
</evidence>
<evidence type="ECO:0000313" key="13">
    <source>
        <dbReference type="EMBL" id="MDC7694014.1"/>
    </source>
</evidence>
<keyword evidence="5 9" id="KW-0997">Cell inner membrane</keyword>
<feature type="domain" description="AprE-like long alpha-helical hairpin" evidence="11">
    <location>
        <begin position="91"/>
        <end position="275"/>
    </location>
</feature>
<dbReference type="PRINTS" id="PR01490">
    <property type="entry name" value="RTXTOXIND"/>
</dbReference>
<dbReference type="PANTHER" id="PTHR30386:SF17">
    <property type="entry name" value="ALKALINE PROTEASE SECRETION PROTEIN APRE"/>
    <property type="match status" value="1"/>
</dbReference>